<evidence type="ECO:0000259" key="4">
    <source>
        <dbReference type="PROSITE" id="PS51459"/>
    </source>
</evidence>
<dbReference type="Pfam" id="PF02661">
    <property type="entry name" value="Fic"/>
    <property type="match status" value="1"/>
</dbReference>
<evidence type="ECO:0000313" key="5">
    <source>
        <dbReference type="EMBL" id="OIP87709.1"/>
    </source>
</evidence>
<accession>A0A1J5HQU0</accession>
<evidence type="ECO:0000256" key="3">
    <source>
        <dbReference type="PIRSR" id="PIRSR640198-3"/>
    </source>
</evidence>
<dbReference type="AlphaFoldDB" id="A0A1J5HQU0"/>
<evidence type="ECO:0000313" key="6">
    <source>
        <dbReference type="Proteomes" id="UP000182344"/>
    </source>
</evidence>
<gene>
    <name evidence="5" type="ORF">AUK05_00595</name>
</gene>
<dbReference type="Gene3D" id="1.10.10.10">
    <property type="entry name" value="Winged helix-like DNA-binding domain superfamily/Winged helix DNA-binding domain"/>
    <property type="match status" value="1"/>
</dbReference>
<dbReference type="PROSITE" id="PS51459">
    <property type="entry name" value="FIDO"/>
    <property type="match status" value="1"/>
</dbReference>
<dbReference type="PANTHER" id="PTHR13504">
    <property type="entry name" value="FIDO DOMAIN-CONTAINING PROTEIN DDB_G0283145"/>
    <property type="match status" value="1"/>
</dbReference>
<evidence type="ECO:0000256" key="1">
    <source>
        <dbReference type="PIRSR" id="PIRSR640198-1"/>
    </source>
</evidence>
<keyword evidence="2" id="KW-0547">Nucleotide-binding</keyword>
<dbReference type="Gene3D" id="1.10.3290.10">
    <property type="entry name" value="Fido-like domain"/>
    <property type="match status" value="1"/>
</dbReference>
<dbReference type="SUPFAM" id="SSF140931">
    <property type="entry name" value="Fic-like"/>
    <property type="match status" value="1"/>
</dbReference>
<feature type="active site" evidence="1">
    <location>
        <position position="192"/>
    </location>
</feature>
<organism evidence="5 6">
    <name type="scientific">Candidatus Shapirobacteria bacterium CG2_30_35_20</name>
    <dbReference type="NCBI Taxonomy" id="1805376"/>
    <lineage>
        <taxon>Bacteria</taxon>
        <taxon>Candidatus Shapironibacteriota</taxon>
    </lineage>
</organism>
<reference evidence="5 6" key="1">
    <citation type="journal article" date="2016" name="Environ. Microbiol.">
        <title>Genomic resolution of a cold subsurface aquifer community provides metabolic insights for novel microbes adapted to high CO concentrations.</title>
        <authorList>
            <person name="Probst A.J."/>
            <person name="Castelle C.J."/>
            <person name="Singh A."/>
            <person name="Brown C.T."/>
            <person name="Anantharaman K."/>
            <person name="Sharon I."/>
            <person name="Hug L.A."/>
            <person name="Burstein D."/>
            <person name="Emerson J.B."/>
            <person name="Thomas B.C."/>
            <person name="Banfield J.F."/>
        </authorList>
    </citation>
    <scope>NUCLEOTIDE SEQUENCE [LARGE SCALE GENOMIC DNA]</scope>
    <source>
        <strain evidence="5">CG2_30_35_20</strain>
    </source>
</reference>
<feature type="site" description="Important for autoinhibition of adenylyltransferase activity" evidence="3">
    <location>
        <position position="55"/>
    </location>
</feature>
<dbReference type="PANTHER" id="PTHR13504:SF38">
    <property type="entry name" value="FIDO DOMAIN-CONTAINING PROTEIN"/>
    <property type="match status" value="1"/>
</dbReference>
<proteinExistence type="predicted"/>
<feature type="binding site" evidence="2">
    <location>
        <begin position="196"/>
        <end position="203"/>
    </location>
    <ligand>
        <name>ATP</name>
        <dbReference type="ChEBI" id="CHEBI:30616"/>
    </ligand>
</feature>
<name>A0A1J5HQU0_9BACT</name>
<feature type="domain" description="Fido" evidence="4">
    <location>
        <begin position="103"/>
        <end position="256"/>
    </location>
</feature>
<dbReference type="InterPro" id="IPR036597">
    <property type="entry name" value="Fido-like_dom_sf"/>
</dbReference>
<dbReference type="EMBL" id="MNZO01000009">
    <property type="protein sequence ID" value="OIP87709.1"/>
    <property type="molecule type" value="Genomic_DNA"/>
</dbReference>
<comment type="caution">
    <text evidence="5">The sequence shown here is derived from an EMBL/GenBank/DDBJ whole genome shotgun (WGS) entry which is preliminary data.</text>
</comment>
<dbReference type="Proteomes" id="UP000182344">
    <property type="component" value="Unassembled WGS sequence"/>
</dbReference>
<dbReference type="InterPro" id="IPR040198">
    <property type="entry name" value="Fido_containing"/>
</dbReference>
<dbReference type="InterPro" id="IPR003812">
    <property type="entry name" value="Fido"/>
</dbReference>
<evidence type="ECO:0000256" key="2">
    <source>
        <dbReference type="PIRSR" id="PIRSR640198-2"/>
    </source>
</evidence>
<sequence length="348" mass="39583">MFKPKYTLTNSIVNDLTTISECKSIIDHAKILPSAEIKLRRIALTRMSQSSTAIEGNQLNINQVEAIIAGKSIDASDRDIYEVKNYLTALKYIDKIAKTNRKTTVKTVLQIHKYVTQNTLSKESSGSFRKGPVYVVRHFMGLNKKVIYTAPSANLVIKLVSQLIEWLTSKETLNTNPVIIAGIVHQEIAAIHPFSDGNGRVARAISTLVLYKTGFDFRKLFALEDYYNLNRENYYNAINNGEKYNKDKDLTNWLSYFVAGFKEEILSVKYKVQQISLKNINKNLPQMFLDDDQQKIIDFIDQIGKITTKDVYDILSIPQRTAQLKLLKLKKLNIIKQTGKGPSSAYIF</sequence>
<keyword evidence="2" id="KW-0067">ATP-binding</keyword>
<protein>
    <recommendedName>
        <fullName evidence="4">Fido domain-containing protein</fullName>
    </recommendedName>
</protein>
<dbReference type="InterPro" id="IPR036388">
    <property type="entry name" value="WH-like_DNA-bd_sf"/>
</dbReference>
<feature type="binding site" evidence="2">
    <location>
        <begin position="135"/>
        <end position="138"/>
    </location>
    <ligand>
        <name>ATP</name>
        <dbReference type="ChEBI" id="CHEBI:30616"/>
    </ligand>
</feature>
<dbReference type="GO" id="GO:0005524">
    <property type="term" value="F:ATP binding"/>
    <property type="evidence" value="ECO:0007669"/>
    <property type="project" value="UniProtKB-KW"/>
</dbReference>
<dbReference type="STRING" id="1805376.AUK05_00595"/>